<comment type="catalytic activity">
    <reaction evidence="8">
        <text>3-dehydro-D-erythronate + ATP = 3-dehydro-4-O-phospho-D-erythronate + ADP + H(+)</text>
        <dbReference type="Rhea" id="RHEA:52556"/>
        <dbReference type="ChEBI" id="CHEBI:15378"/>
        <dbReference type="ChEBI" id="CHEBI:30616"/>
        <dbReference type="ChEBI" id="CHEBI:57958"/>
        <dbReference type="ChEBI" id="CHEBI:136593"/>
        <dbReference type="ChEBI" id="CHEBI:456216"/>
        <dbReference type="EC" id="2.7.1.217"/>
    </reaction>
</comment>
<dbReference type="InterPro" id="IPR042213">
    <property type="entry name" value="NBD_C_sf"/>
</dbReference>
<evidence type="ECO:0000313" key="16">
    <source>
        <dbReference type="Proteomes" id="UP000199071"/>
    </source>
</evidence>
<comment type="similarity">
    <text evidence="1">Belongs to the four-carbon acid sugar kinase family.</text>
</comment>
<evidence type="ECO:0000256" key="9">
    <source>
        <dbReference type="ARBA" id="ARBA00037335"/>
    </source>
</evidence>
<evidence type="ECO:0000256" key="11">
    <source>
        <dbReference type="ARBA" id="ARBA00039461"/>
    </source>
</evidence>
<reference evidence="15 16" key="1">
    <citation type="submission" date="2016-10" db="EMBL/GenBank/DDBJ databases">
        <authorList>
            <person name="de Groot N.N."/>
        </authorList>
    </citation>
    <scope>NUCLEOTIDE SEQUENCE [LARGE SCALE GENOMIC DNA]</scope>
    <source>
        <strain evidence="15 16">ATCC 35022</strain>
    </source>
</reference>
<evidence type="ECO:0000256" key="3">
    <source>
        <dbReference type="ARBA" id="ARBA00022741"/>
    </source>
</evidence>
<evidence type="ECO:0000256" key="1">
    <source>
        <dbReference type="ARBA" id="ARBA00005715"/>
    </source>
</evidence>
<dbReference type="GO" id="GO:0005524">
    <property type="term" value="F:ATP binding"/>
    <property type="evidence" value="ECO:0007669"/>
    <property type="project" value="UniProtKB-KW"/>
</dbReference>
<keyword evidence="2" id="KW-0808">Transferase</keyword>
<dbReference type="InterPro" id="IPR050007">
    <property type="entry name" value="OtnK"/>
</dbReference>
<dbReference type="InterPro" id="IPR031475">
    <property type="entry name" value="NBD_C"/>
</dbReference>
<accession>A0A1G6EC90</accession>
<dbReference type="STRING" id="665467.SAMN02982931_04359"/>
<evidence type="ECO:0000256" key="4">
    <source>
        <dbReference type="ARBA" id="ARBA00022777"/>
    </source>
</evidence>
<keyword evidence="4" id="KW-0418">Kinase</keyword>
<comment type="function">
    <text evidence="9">Catalyzes the ATP-dependent phosphorylation of 3-oxo-tetronate to 3-oxo-tetronate 4-phosphate.</text>
</comment>
<evidence type="ECO:0000256" key="10">
    <source>
        <dbReference type="ARBA" id="ARBA00039095"/>
    </source>
</evidence>
<evidence type="ECO:0000256" key="12">
    <source>
        <dbReference type="ARBA" id="ARBA00041377"/>
    </source>
</evidence>
<comment type="catalytic activity">
    <reaction evidence="7">
        <text>3-dehydro-L-erythronate + ATP = 3-dehydro-4-O-phospho-L-erythronate + ADP + H(+)</text>
        <dbReference type="Rhea" id="RHEA:52552"/>
        <dbReference type="ChEBI" id="CHEBI:15378"/>
        <dbReference type="ChEBI" id="CHEBI:30616"/>
        <dbReference type="ChEBI" id="CHEBI:136592"/>
        <dbReference type="ChEBI" id="CHEBI:136670"/>
        <dbReference type="ChEBI" id="CHEBI:456216"/>
        <dbReference type="EC" id="2.7.1.217"/>
    </reaction>
</comment>
<evidence type="ECO:0000256" key="2">
    <source>
        <dbReference type="ARBA" id="ARBA00022679"/>
    </source>
</evidence>
<keyword evidence="3" id="KW-0547">Nucleotide-binding</keyword>
<dbReference type="Pfam" id="PF17042">
    <property type="entry name" value="NBD_C"/>
    <property type="match status" value="1"/>
</dbReference>
<sequence>MLLGVIADDFTGASDIANTLAKGGMATVQFVGVPGKSAPADCEAGVVALKTRSIAASDAVAQSLAALEWLKAQGCRQFLFKYCSTFDSTPEGNIGPVAEALLAALDAPSAVVCPVFPTTGRTLYMGHLFVNGRLLSESGMEKHPLNPMTDPDIGRWLARQTRVGVGLVSYPTVRAGAEAIRAGLDRETAAGRRLIVADAIVDEDLFSLGEALDGAVLITGGSGIALGLPRNFERQGLLGGAAAKVPAVTGPGCALSGSCSTATQAQVAAYAAGHPTLTILPGDLVEGRMSVAEALGFVETNLADLPMVTSTAAPETVSAAQDQYGREMVAGAIETFFGELAAGLVAKGVRRLAVGGGETSGAVITALHLDTLRIGGEIDPGVPALVSDGDPMLGLALKSGNFGATDFFEKALRAMETP</sequence>
<dbReference type="EMBL" id="FMXQ01000011">
    <property type="protein sequence ID" value="SDB54998.1"/>
    <property type="molecule type" value="Genomic_DNA"/>
</dbReference>
<dbReference type="InterPro" id="IPR037051">
    <property type="entry name" value="4-carb_acid_sugar_kinase_N_sf"/>
</dbReference>
<dbReference type="InterPro" id="IPR010737">
    <property type="entry name" value="4-carb_acid_sugar_kinase_N"/>
</dbReference>
<evidence type="ECO:0000256" key="8">
    <source>
        <dbReference type="ARBA" id="ARBA00036346"/>
    </source>
</evidence>
<dbReference type="GO" id="GO:0016301">
    <property type="term" value="F:kinase activity"/>
    <property type="evidence" value="ECO:0007669"/>
    <property type="project" value="UniProtKB-KW"/>
</dbReference>
<protein>
    <recommendedName>
        <fullName evidence="11">3-oxo-tetronate kinase</fullName>
        <ecNumber evidence="10">2.7.1.217</ecNumber>
    </recommendedName>
    <alternativeName>
        <fullName evidence="12">3-dehydrotetronate 4-kinase</fullName>
    </alternativeName>
</protein>
<dbReference type="AlphaFoldDB" id="A0A1G6EC90"/>
<keyword evidence="5" id="KW-0067">ATP-binding</keyword>
<keyword evidence="6" id="KW-0119">Carbohydrate metabolism</keyword>
<evidence type="ECO:0000256" key="7">
    <source>
        <dbReference type="ARBA" id="ARBA00035898"/>
    </source>
</evidence>
<gene>
    <name evidence="15" type="ORF">SAMN02982931_04359</name>
</gene>
<organism evidence="15 16">
    <name type="scientific">Bauldia litoralis</name>
    <dbReference type="NCBI Taxonomy" id="665467"/>
    <lineage>
        <taxon>Bacteria</taxon>
        <taxon>Pseudomonadati</taxon>
        <taxon>Pseudomonadota</taxon>
        <taxon>Alphaproteobacteria</taxon>
        <taxon>Hyphomicrobiales</taxon>
        <taxon>Kaistiaceae</taxon>
        <taxon>Bauldia</taxon>
    </lineage>
</organism>
<dbReference type="Pfam" id="PF07005">
    <property type="entry name" value="SBD_N"/>
    <property type="match status" value="1"/>
</dbReference>
<keyword evidence="16" id="KW-1185">Reference proteome</keyword>
<evidence type="ECO:0000256" key="5">
    <source>
        <dbReference type="ARBA" id="ARBA00022840"/>
    </source>
</evidence>
<dbReference type="RefSeq" id="WP_090880163.1">
    <property type="nucleotide sequence ID" value="NZ_FMXQ01000011.1"/>
</dbReference>
<name>A0A1G6EC90_9HYPH</name>
<feature type="domain" description="Four-carbon acid sugar kinase nucleotide binding" evidence="14">
    <location>
        <begin position="254"/>
        <end position="408"/>
    </location>
</feature>
<evidence type="ECO:0000256" key="6">
    <source>
        <dbReference type="ARBA" id="ARBA00023277"/>
    </source>
</evidence>
<dbReference type="SUPFAM" id="SSF142764">
    <property type="entry name" value="YgbK-like"/>
    <property type="match status" value="1"/>
</dbReference>
<dbReference type="Gene3D" id="3.40.50.10840">
    <property type="entry name" value="Putative sugar-binding, N-terminal domain"/>
    <property type="match status" value="1"/>
</dbReference>
<evidence type="ECO:0000259" key="13">
    <source>
        <dbReference type="Pfam" id="PF07005"/>
    </source>
</evidence>
<evidence type="ECO:0000259" key="14">
    <source>
        <dbReference type="Pfam" id="PF17042"/>
    </source>
</evidence>
<dbReference type="EC" id="2.7.1.217" evidence="10"/>
<dbReference type="Gene3D" id="3.40.980.20">
    <property type="entry name" value="Four-carbon acid sugar kinase, nucleotide binding domain"/>
    <property type="match status" value="1"/>
</dbReference>
<dbReference type="NCBIfam" id="NF043035">
    <property type="entry name" value="OxoTetrKin"/>
    <property type="match status" value="1"/>
</dbReference>
<proteinExistence type="inferred from homology"/>
<evidence type="ECO:0000313" key="15">
    <source>
        <dbReference type="EMBL" id="SDB54998.1"/>
    </source>
</evidence>
<dbReference type="Proteomes" id="UP000199071">
    <property type="component" value="Unassembled WGS sequence"/>
</dbReference>
<feature type="domain" description="Four-carbon acid sugar kinase N-terminal" evidence="13">
    <location>
        <begin position="3"/>
        <end position="227"/>
    </location>
</feature>
<dbReference type="OrthoDB" id="191465at2"/>